<feature type="region of interest" description="Disordered" evidence="5">
    <location>
        <begin position="101"/>
        <end position="141"/>
    </location>
</feature>
<accession>A0ABP1FQK8</accession>
<organism evidence="6 7">
    <name type="scientific">Coccomyxa viridis</name>
    <dbReference type="NCBI Taxonomy" id="1274662"/>
    <lineage>
        <taxon>Eukaryota</taxon>
        <taxon>Viridiplantae</taxon>
        <taxon>Chlorophyta</taxon>
        <taxon>core chlorophytes</taxon>
        <taxon>Trebouxiophyceae</taxon>
        <taxon>Trebouxiophyceae incertae sedis</taxon>
        <taxon>Coccomyxaceae</taxon>
        <taxon>Coccomyxa</taxon>
    </lineage>
</organism>
<evidence type="ECO:0000313" key="7">
    <source>
        <dbReference type="Proteomes" id="UP001497392"/>
    </source>
</evidence>
<keyword evidence="2" id="KW-0963">Cytoplasm</keyword>
<comment type="caution">
    <text evidence="6">The sequence shown here is derived from an EMBL/GenBank/DDBJ whole genome shotgun (WGS) entry which is preliminary data.</text>
</comment>
<dbReference type="InterPro" id="IPR002778">
    <property type="entry name" value="Signal_recog_particle_SRP19"/>
</dbReference>
<dbReference type="Proteomes" id="UP001497392">
    <property type="component" value="Unassembled WGS sequence"/>
</dbReference>
<proteinExistence type="predicted"/>
<evidence type="ECO:0000256" key="5">
    <source>
        <dbReference type="SAM" id="MobiDB-lite"/>
    </source>
</evidence>
<gene>
    <name evidence="6" type="primary">g3378</name>
    <name evidence="6" type="ORF">VP750_LOCUS2885</name>
</gene>
<sequence length="141" mass="15721">MEHDKRVVIYPAYIDVKKTVAQGRRVSKSKACENPTAMEVVDCCNMGLKLRAELEAKTYCRDFLQYGRARIRLFDDDGKPANPSIPNRKVLYEKVAELCPRHPGRSERAKQLQAKQQAAAASSSAAPASKQSGKSGKKKRK</sequence>
<feature type="compositionally biased region" description="Basic and acidic residues" evidence="5">
    <location>
        <begin position="101"/>
        <end position="110"/>
    </location>
</feature>
<name>A0ABP1FQK8_9CHLO</name>
<reference evidence="6 7" key="1">
    <citation type="submission" date="2024-06" db="EMBL/GenBank/DDBJ databases">
        <authorList>
            <person name="Kraege A."/>
            <person name="Thomma B."/>
        </authorList>
    </citation>
    <scope>NUCLEOTIDE SEQUENCE [LARGE SCALE GENOMIC DNA]</scope>
</reference>
<dbReference type="PANTHER" id="PTHR17453:SF0">
    <property type="entry name" value="SIGNAL RECOGNITION PARTICLE 19 KDA PROTEIN"/>
    <property type="match status" value="1"/>
</dbReference>
<keyword evidence="4" id="KW-0687">Ribonucleoprotein</keyword>
<protein>
    <submittedName>
        <fullName evidence="6">G3378 protein</fullName>
    </submittedName>
</protein>
<evidence type="ECO:0000256" key="4">
    <source>
        <dbReference type="ARBA" id="ARBA00023274"/>
    </source>
</evidence>
<dbReference type="SUPFAM" id="SSF69695">
    <property type="entry name" value="SRP19"/>
    <property type="match status" value="1"/>
</dbReference>
<dbReference type="Gene3D" id="3.30.56.30">
    <property type="entry name" value="Signal recognition particle, SRP19-like subunit"/>
    <property type="match status" value="1"/>
</dbReference>
<dbReference type="InterPro" id="IPR036521">
    <property type="entry name" value="SRP19-like_sf"/>
</dbReference>
<dbReference type="EMBL" id="CAXHTA020000005">
    <property type="protein sequence ID" value="CAL5221226.1"/>
    <property type="molecule type" value="Genomic_DNA"/>
</dbReference>
<keyword evidence="3" id="KW-0733">Signal recognition particle</keyword>
<evidence type="ECO:0000256" key="3">
    <source>
        <dbReference type="ARBA" id="ARBA00023135"/>
    </source>
</evidence>
<evidence type="ECO:0000256" key="1">
    <source>
        <dbReference type="ARBA" id="ARBA00004496"/>
    </source>
</evidence>
<feature type="compositionally biased region" description="Low complexity" evidence="5">
    <location>
        <begin position="111"/>
        <end position="134"/>
    </location>
</feature>
<comment type="subcellular location">
    <subcellularLocation>
        <location evidence="1">Cytoplasm</location>
    </subcellularLocation>
</comment>
<keyword evidence="7" id="KW-1185">Reference proteome</keyword>
<evidence type="ECO:0000313" key="6">
    <source>
        <dbReference type="EMBL" id="CAL5221226.1"/>
    </source>
</evidence>
<dbReference type="PANTHER" id="PTHR17453">
    <property type="entry name" value="SIGNAL RECOGNITION PARTICLE 19 KD PROTEIN"/>
    <property type="match status" value="1"/>
</dbReference>
<evidence type="ECO:0000256" key="2">
    <source>
        <dbReference type="ARBA" id="ARBA00022490"/>
    </source>
</evidence>
<dbReference type="Pfam" id="PF01922">
    <property type="entry name" value="SRP19"/>
    <property type="match status" value="1"/>
</dbReference>